<evidence type="ECO:0000256" key="1">
    <source>
        <dbReference type="SAM" id="Phobius"/>
    </source>
</evidence>
<evidence type="ECO:0000313" key="3">
    <source>
        <dbReference type="Proteomes" id="UP000626109"/>
    </source>
</evidence>
<keyword evidence="1" id="KW-0812">Transmembrane</keyword>
<organism evidence="2 3">
    <name type="scientific">Polarella glacialis</name>
    <name type="common">Dinoflagellate</name>
    <dbReference type="NCBI Taxonomy" id="89957"/>
    <lineage>
        <taxon>Eukaryota</taxon>
        <taxon>Sar</taxon>
        <taxon>Alveolata</taxon>
        <taxon>Dinophyceae</taxon>
        <taxon>Suessiales</taxon>
        <taxon>Suessiaceae</taxon>
        <taxon>Polarella</taxon>
    </lineage>
</organism>
<sequence length="111" mass="11622">MPHKNPRAFALPKFLRASTAVSTPPRAAELQATRLIRAAATQLPPTHWAWHIVGVTLTVTSVPAPKETKTTVSTTAAPSTLKPLASSARQVFTGSLAAVLAMAMAAFAYSA</sequence>
<evidence type="ECO:0000313" key="2">
    <source>
        <dbReference type="EMBL" id="CAE8646479.1"/>
    </source>
</evidence>
<keyword evidence="1" id="KW-1133">Transmembrane helix</keyword>
<gene>
    <name evidence="2" type="ORF">PGLA2088_LOCUS4850</name>
</gene>
<dbReference type="Proteomes" id="UP000626109">
    <property type="component" value="Unassembled WGS sequence"/>
</dbReference>
<proteinExistence type="predicted"/>
<comment type="caution">
    <text evidence="2">The sequence shown here is derived from an EMBL/GenBank/DDBJ whole genome shotgun (WGS) entry which is preliminary data.</text>
</comment>
<reference evidence="2" key="1">
    <citation type="submission" date="2021-02" db="EMBL/GenBank/DDBJ databases">
        <authorList>
            <person name="Dougan E. K."/>
            <person name="Rhodes N."/>
            <person name="Thang M."/>
            <person name="Chan C."/>
        </authorList>
    </citation>
    <scope>NUCLEOTIDE SEQUENCE</scope>
</reference>
<accession>A0A813I3U7</accession>
<feature type="transmembrane region" description="Helical" evidence="1">
    <location>
        <begin position="91"/>
        <end position="109"/>
    </location>
</feature>
<keyword evidence="1" id="KW-0472">Membrane</keyword>
<dbReference type="AlphaFoldDB" id="A0A813I3U7"/>
<dbReference type="EMBL" id="CAJNNW010004488">
    <property type="protein sequence ID" value="CAE8646479.1"/>
    <property type="molecule type" value="Genomic_DNA"/>
</dbReference>
<protein>
    <submittedName>
        <fullName evidence="2">Uncharacterized protein</fullName>
    </submittedName>
</protein>
<name>A0A813I3U7_POLGL</name>